<proteinExistence type="predicted"/>
<accession>A0A3R6ELH2</accession>
<dbReference type="PANTHER" id="PTHR40044:SF1">
    <property type="entry name" value="INTEGRAL MEMBRANE PROTEIN"/>
    <property type="match status" value="1"/>
</dbReference>
<keyword evidence="1" id="KW-1133">Transmembrane helix</keyword>
<evidence type="ECO:0000313" key="11">
    <source>
        <dbReference type="Proteomes" id="UP000479531"/>
    </source>
</evidence>
<sequence>MRNKKVLLIVQAALIAAIYVVLTYFISAFNLASGAIQVRISEALTILPVFTPAAIPGLFIGCLLSNLLTGCMPLDVVFGSLATLIGACGTYALRKHKWLAPLPPIVANTIIVPFVLAYVYMAEGTIPFFMLTVGIGEVISCYVLGMILYKVLNNYRSVIFKNED</sequence>
<evidence type="ECO:0000313" key="9">
    <source>
        <dbReference type="Proteomes" id="UP000284465"/>
    </source>
</evidence>
<evidence type="ECO:0000256" key="1">
    <source>
        <dbReference type="SAM" id="Phobius"/>
    </source>
</evidence>
<dbReference type="PIRSF" id="PIRSF031501">
    <property type="entry name" value="QueT"/>
    <property type="match status" value="1"/>
</dbReference>
<evidence type="ECO:0000313" key="7">
    <source>
        <dbReference type="Proteomes" id="UP000283513"/>
    </source>
</evidence>
<comment type="caution">
    <text evidence="4">The sequence shown here is derived from an EMBL/GenBank/DDBJ whole genome shotgun (WGS) entry which is preliminary data.</text>
</comment>
<evidence type="ECO:0000313" key="8">
    <source>
        <dbReference type="Proteomes" id="UP000284051"/>
    </source>
</evidence>
<name>A0A3R6ELH2_9FIRM</name>
<evidence type="ECO:0000313" key="2">
    <source>
        <dbReference type="EMBL" id="MTR83921.1"/>
    </source>
</evidence>
<keyword evidence="1" id="KW-0472">Membrane</keyword>
<dbReference type="Proteomes" id="UP000479531">
    <property type="component" value="Unassembled WGS sequence"/>
</dbReference>
<dbReference type="EMBL" id="WNAJ01000002">
    <property type="protein sequence ID" value="MTR83921.1"/>
    <property type="molecule type" value="Genomic_DNA"/>
</dbReference>
<dbReference type="EMBL" id="QRID01000004">
    <property type="protein sequence ID" value="RHG29552.1"/>
    <property type="molecule type" value="Genomic_DNA"/>
</dbReference>
<dbReference type="Proteomes" id="UP000478483">
    <property type="component" value="Unassembled WGS sequence"/>
</dbReference>
<dbReference type="Pfam" id="PF06177">
    <property type="entry name" value="QueT"/>
    <property type="match status" value="1"/>
</dbReference>
<evidence type="ECO:0000313" key="4">
    <source>
        <dbReference type="EMBL" id="RHA68303.1"/>
    </source>
</evidence>
<reference evidence="7 8" key="1">
    <citation type="submission" date="2018-08" db="EMBL/GenBank/DDBJ databases">
        <title>A genome reference for cultivated species of the human gut microbiota.</title>
        <authorList>
            <person name="Zou Y."/>
            <person name="Xue W."/>
            <person name="Luo G."/>
        </authorList>
    </citation>
    <scope>NUCLEOTIDE SEQUENCE [LARGE SCALE GENOMIC DNA]</scope>
    <source>
        <strain evidence="6 8">AM22-21LB</strain>
        <strain evidence="5 7">AM37-1AC</strain>
        <strain evidence="4 9">AM43-11</strain>
    </source>
</reference>
<feature type="transmembrane region" description="Helical" evidence="1">
    <location>
        <begin position="6"/>
        <end position="32"/>
    </location>
</feature>
<feature type="transmembrane region" description="Helical" evidence="1">
    <location>
        <begin position="74"/>
        <end position="93"/>
    </location>
</feature>
<dbReference type="EMBL" id="QSFP01000005">
    <property type="protein sequence ID" value="RHA68303.1"/>
    <property type="molecule type" value="Genomic_DNA"/>
</dbReference>
<evidence type="ECO:0000313" key="3">
    <source>
        <dbReference type="EMBL" id="MVQ44666.1"/>
    </source>
</evidence>
<keyword evidence="1" id="KW-0812">Transmembrane</keyword>
<dbReference type="EMBL" id="QSHO01000007">
    <property type="protein sequence ID" value="RHC17099.1"/>
    <property type="molecule type" value="Genomic_DNA"/>
</dbReference>
<dbReference type="Proteomes" id="UP000284465">
    <property type="component" value="Unassembled WGS sequence"/>
</dbReference>
<evidence type="ECO:0000313" key="10">
    <source>
        <dbReference type="Proteomes" id="UP000478483"/>
    </source>
</evidence>
<evidence type="ECO:0000313" key="5">
    <source>
        <dbReference type="EMBL" id="RHC17099.1"/>
    </source>
</evidence>
<feature type="transmembrane region" description="Helical" evidence="1">
    <location>
        <begin position="128"/>
        <end position="152"/>
    </location>
</feature>
<reference evidence="2 10" key="2">
    <citation type="journal article" date="2019" name="Nat. Med.">
        <title>A library of human gut bacterial isolates paired with longitudinal multiomics data enables mechanistic microbiome research.</title>
        <authorList>
            <person name="Poyet M."/>
            <person name="Groussin M."/>
            <person name="Gibbons S.M."/>
            <person name="Avila-Pacheco J."/>
            <person name="Jiang X."/>
            <person name="Kearney S.M."/>
            <person name="Perrotta A.R."/>
            <person name="Berdy B."/>
            <person name="Zhao S."/>
            <person name="Lieberman T.D."/>
            <person name="Swanson P.K."/>
            <person name="Smith M."/>
            <person name="Roesemann S."/>
            <person name="Alexander J.E."/>
            <person name="Rich S.A."/>
            <person name="Livny J."/>
            <person name="Vlamakis H."/>
            <person name="Clish C."/>
            <person name="Bullock K."/>
            <person name="Deik A."/>
            <person name="Scott J."/>
            <person name="Pierce K.A."/>
            <person name="Xavier R.J."/>
            <person name="Alm E.J."/>
        </authorList>
    </citation>
    <scope>NUCLEOTIDE SEQUENCE [LARGE SCALE GENOMIC DNA]</scope>
    <source>
        <strain evidence="2 10">BIOML-A1</strain>
    </source>
</reference>
<feature type="transmembrane region" description="Helical" evidence="1">
    <location>
        <begin position="105"/>
        <end position="122"/>
    </location>
</feature>
<gene>
    <name evidence="6" type="ORF">DW264_04965</name>
    <name evidence="5" type="ORF">DW856_09550</name>
    <name evidence="4" type="ORF">DW927_06170</name>
    <name evidence="3" type="ORF">GCK47_02800</name>
    <name evidence="2" type="ORF">GMD50_02405</name>
</gene>
<organism evidence="4 9">
    <name type="scientific">Roseburia intestinalis</name>
    <dbReference type="NCBI Taxonomy" id="166486"/>
    <lineage>
        <taxon>Bacteria</taxon>
        <taxon>Bacillati</taxon>
        <taxon>Bacillota</taxon>
        <taxon>Clostridia</taxon>
        <taxon>Lachnospirales</taxon>
        <taxon>Lachnospiraceae</taxon>
        <taxon>Roseburia</taxon>
    </lineage>
</organism>
<dbReference type="RefSeq" id="WP_015520593.1">
    <property type="nucleotide sequence ID" value="NZ_JADNJF010000001.1"/>
</dbReference>
<dbReference type="EMBL" id="WGGT01000002">
    <property type="protein sequence ID" value="MVQ44666.1"/>
    <property type="molecule type" value="Genomic_DNA"/>
</dbReference>
<dbReference type="InterPro" id="IPR010387">
    <property type="entry name" value="QueT"/>
</dbReference>
<dbReference type="Proteomes" id="UP000284051">
    <property type="component" value="Unassembled WGS sequence"/>
</dbReference>
<dbReference type="Proteomes" id="UP000283513">
    <property type="component" value="Unassembled WGS sequence"/>
</dbReference>
<reference evidence="3 11" key="3">
    <citation type="submission" date="2019-10" db="EMBL/GenBank/DDBJ databases">
        <title>Roseburia spp. ameliorate alcoholic fatty liver via restoration of gut barrier function.</title>
        <authorList>
            <person name="Seo B."/>
            <person name="Ko G."/>
        </authorList>
    </citation>
    <scope>NUCLEOTIDE SEQUENCE [LARGE SCALE GENOMIC DNA]</scope>
    <source>
        <strain evidence="3 11">SNUG30017</strain>
    </source>
</reference>
<protein>
    <submittedName>
        <fullName evidence="2 4">Transporter</fullName>
    </submittedName>
</protein>
<evidence type="ECO:0000313" key="6">
    <source>
        <dbReference type="EMBL" id="RHG29552.1"/>
    </source>
</evidence>
<dbReference type="AlphaFoldDB" id="A0A3R6ELH2"/>
<feature type="transmembrane region" description="Helical" evidence="1">
    <location>
        <begin position="44"/>
        <end position="68"/>
    </location>
</feature>
<dbReference type="PANTHER" id="PTHR40044">
    <property type="entry name" value="INTEGRAL MEMBRANE PROTEIN-RELATED"/>
    <property type="match status" value="1"/>
</dbReference>